<reference evidence="3" key="1">
    <citation type="submission" date="2013-06" db="EMBL/GenBank/DDBJ databases">
        <title>Complete Genome Sequence of Hyperthermophilic Palaeococcus pacificus DY20341T, Isolated from a Deep-Sea Hydrothermal Sediments.</title>
        <authorList>
            <person name="Zeng X."/>
            <person name="Shao Z."/>
        </authorList>
    </citation>
    <scope>NUCLEOTIDE SEQUENCE [LARGE SCALE GENOMIC DNA]</scope>
    <source>
        <strain evidence="3">DY20341</strain>
    </source>
</reference>
<dbReference type="Proteomes" id="UP000027981">
    <property type="component" value="Chromosome"/>
</dbReference>
<dbReference type="KEGG" id="ppac:PAP_03680"/>
<keyword evidence="1" id="KW-1133">Transmembrane helix</keyword>
<keyword evidence="1" id="KW-0472">Membrane</keyword>
<organism evidence="2 3">
    <name type="scientific">Palaeococcus pacificus DY20341</name>
    <dbReference type="NCBI Taxonomy" id="1343739"/>
    <lineage>
        <taxon>Archaea</taxon>
        <taxon>Methanobacteriati</taxon>
        <taxon>Methanobacteriota</taxon>
        <taxon>Thermococci</taxon>
        <taxon>Thermococcales</taxon>
        <taxon>Thermococcaceae</taxon>
        <taxon>Palaeococcus</taxon>
    </lineage>
</organism>
<evidence type="ECO:0000256" key="1">
    <source>
        <dbReference type="SAM" id="Phobius"/>
    </source>
</evidence>
<dbReference type="RefSeq" id="WP_048164744.1">
    <property type="nucleotide sequence ID" value="NZ_CP006019.1"/>
</dbReference>
<evidence type="ECO:0000313" key="2">
    <source>
        <dbReference type="EMBL" id="AIF69156.1"/>
    </source>
</evidence>
<evidence type="ECO:0008006" key="4">
    <source>
        <dbReference type="Google" id="ProtNLM"/>
    </source>
</evidence>
<dbReference type="InterPro" id="IPR007166">
    <property type="entry name" value="Class3_signal_pept_motif"/>
</dbReference>
<dbReference type="STRING" id="1343739.PAP_03680"/>
<sequence length="64" mass="6634">MKRKAQGAIEYLFMIAAALIIVAVVIRYLRSTGSSAGTQAEQTVSDIGSQISSAISSEISNATG</sequence>
<dbReference type="eggNOG" id="arCOG04026">
    <property type="taxonomic scope" value="Archaea"/>
</dbReference>
<reference evidence="2 3" key="2">
    <citation type="journal article" date="2015" name="Genome Announc.">
        <title>Complete Genome Sequence of Hyperthermophilic Piezophilic Archaeon Palaeococcus pacificus DY20341T, Isolated from Deep-Sea Hydrothermal Sediments.</title>
        <authorList>
            <person name="Zeng X."/>
            <person name="Jebbar M."/>
            <person name="Shao Z."/>
        </authorList>
    </citation>
    <scope>NUCLEOTIDE SEQUENCE [LARGE SCALE GENOMIC DNA]</scope>
    <source>
        <strain evidence="2 3">DY20341</strain>
    </source>
</reference>
<proteinExistence type="predicted"/>
<gene>
    <name evidence="2" type="ORF">PAP_03680</name>
</gene>
<keyword evidence="1" id="KW-0812">Transmembrane</keyword>
<name>A0A075LST2_9EURY</name>
<dbReference type="HOGENOM" id="CLU_205638_2_0_2"/>
<feature type="transmembrane region" description="Helical" evidence="1">
    <location>
        <begin position="12"/>
        <end position="29"/>
    </location>
</feature>
<accession>A0A075LST2</accession>
<dbReference type="Pfam" id="PF04021">
    <property type="entry name" value="Class_IIIsignal"/>
    <property type="match status" value="1"/>
</dbReference>
<dbReference type="EMBL" id="CP006019">
    <property type="protein sequence ID" value="AIF69156.1"/>
    <property type="molecule type" value="Genomic_DNA"/>
</dbReference>
<dbReference type="AlphaFoldDB" id="A0A075LST2"/>
<dbReference type="GeneID" id="24841863"/>
<keyword evidence="3" id="KW-1185">Reference proteome</keyword>
<protein>
    <recommendedName>
        <fullName evidence="4">Class III signal peptide-containing protein</fullName>
    </recommendedName>
</protein>
<evidence type="ECO:0000313" key="3">
    <source>
        <dbReference type="Proteomes" id="UP000027981"/>
    </source>
</evidence>